<protein>
    <recommendedName>
        <fullName evidence="2">DNA-directed RNA polymerase</fullName>
        <ecNumber evidence="2">2.7.7.6</ecNumber>
    </recommendedName>
</protein>
<keyword evidence="3" id="KW-0479">Metal-binding</keyword>
<evidence type="ECO:0000256" key="4">
    <source>
        <dbReference type="ARBA" id="ARBA00022833"/>
    </source>
</evidence>
<keyword evidence="4" id="KW-0862">Zinc</keyword>
<dbReference type="FunFam" id="1.10.150.390:FF:000004">
    <property type="entry name" value="DNA-directed RNA polymerase subunit"/>
    <property type="match status" value="1"/>
</dbReference>
<dbReference type="InterPro" id="IPR007081">
    <property type="entry name" value="RNA_pol_Rpb1_5"/>
</dbReference>
<dbReference type="InterPro" id="IPR015700">
    <property type="entry name" value="RPC1"/>
</dbReference>
<reference evidence="9" key="1">
    <citation type="submission" date="2021-01" db="EMBL/GenBank/DDBJ databases">
        <authorList>
            <person name="Corre E."/>
            <person name="Pelletier E."/>
            <person name="Niang G."/>
            <person name="Scheremetjew M."/>
            <person name="Finn R."/>
            <person name="Kale V."/>
            <person name="Holt S."/>
            <person name="Cochrane G."/>
            <person name="Meng A."/>
            <person name="Brown T."/>
            <person name="Cohen L."/>
        </authorList>
    </citation>
    <scope>NUCLEOTIDE SEQUENCE</scope>
    <source>
        <strain evidence="9">UTEX LB 985</strain>
    </source>
</reference>
<comment type="subcellular location">
    <subcellularLocation>
        <location evidence="1">Nucleus</location>
    </subcellularLocation>
</comment>
<dbReference type="Pfam" id="PF04998">
    <property type="entry name" value="RNA_pol_Rpb1_5"/>
    <property type="match status" value="1"/>
</dbReference>
<dbReference type="EC" id="2.7.7.6" evidence="2"/>
<evidence type="ECO:0000256" key="7">
    <source>
        <dbReference type="ARBA" id="ARBA00048552"/>
    </source>
</evidence>
<evidence type="ECO:0000256" key="3">
    <source>
        <dbReference type="ARBA" id="ARBA00022723"/>
    </source>
</evidence>
<keyword evidence="6" id="KW-0539">Nucleus</keyword>
<dbReference type="AlphaFoldDB" id="A0A7S2J266"/>
<feature type="domain" description="RNA polymerase Rpb1" evidence="8">
    <location>
        <begin position="4"/>
        <end position="80"/>
    </location>
</feature>
<dbReference type="GO" id="GO:0006351">
    <property type="term" value="P:DNA-templated transcription"/>
    <property type="evidence" value="ECO:0007669"/>
    <property type="project" value="InterPro"/>
</dbReference>
<comment type="catalytic activity">
    <reaction evidence="7">
        <text>RNA(n) + a ribonucleoside 5'-triphosphate = RNA(n+1) + diphosphate</text>
        <dbReference type="Rhea" id="RHEA:21248"/>
        <dbReference type="Rhea" id="RHEA-COMP:14527"/>
        <dbReference type="Rhea" id="RHEA-COMP:17342"/>
        <dbReference type="ChEBI" id="CHEBI:33019"/>
        <dbReference type="ChEBI" id="CHEBI:61557"/>
        <dbReference type="ChEBI" id="CHEBI:140395"/>
        <dbReference type="EC" id="2.7.7.6"/>
    </reaction>
</comment>
<dbReference type="GO" id="GO:0003899">
    <property type="term" value="F:DNA-directed RNA polymerase activity"/>
    <property type="evidence" value="ECO:0007669"/>
    <property type="project" value="UniProtKB-EC"/>
</dbReference>
<dbReference type="PANTHER" id="PTHR48446">
    <property type="entry name" value="DNA-DIRECTED RNA POLYMERASE SUBUNIT BETA' N-TERMINAL SECTION"/>
    <property type="match status" value="1"/>
</dbReference>
<evidence type="ECO:0000256" key="6">
    <source>
        <dbReference type="ARBA" id="ARBA00023242"/>
    </source>
</evidence>
<sequence length="151" mass="16246">MGMKGVKGTTAKSTHIMEVEKTLGIEAARRSIVEEMTAVMDGHGLDVDARHVALLAEIMCFRGEVLGITRFGVPKMKQSVLMLASFEKTTDHLFAAAAHARCDAITGASDCIILGAPIPIGTGIFQLLQRQPKIVLPKRLPTLFPSVGKHL</sequence>
<keyword evidence="5" id="KW-0460">Magnesium</keyword>
<evidence type="ECO:0000256" key="5">
    <source>
        <dbReference type="ARBA" id="ARBA00022842"/>
    </source>
</evidence>
<dbReference type="SUPFAM" id="SSF64484">
    <property type="entry name" value="beta and beta-prime subunits of DNA dependent RNA-polymerase"/>
    <property type="match status" value="1"/>
</dbReference>
<name>A0A7S2J266_9EUKA</name>
<evidence type="ECO:0000313" key="9">
    <source>
        <dbReference type="EMBL" id="CAD9535699.1"/>
    </source>
</evidence>
<proteinExistence type="predicted"/>
<dbReference type="Gene3D" id="1.10.150.390">
    <property type="match status" value="1"/>
</dbReference>
<dbReference type="GO" id="GO:0003677">
    <property type="term" value="F:DNA binding"/>
    <property type="evidence" value="ECO:0007669"/>
    <property type="project" value="InterPro"/>
</dbReference>
<evidence type="ECO:0000259" key="8">
    <source>
        <dbReference type="Pfam" id="PF04998"/>
    </source>
</evidence>
<evidence type="ECO:0000256" key="1">
    <source>
        <dbReference type="ARBA" id="ARBA00004123"/>
    </source>
</evidence>
<dbReference type="GO" id="GO:0046872">
    <property type="term" value="F:metal ion binding"/>
    <property type="evidence" value="ECO:0007669"/>
    <property type="project" value="UniProtKB-KW"/>
</dbReference>
<dbReference type="PANTHER" id="PTHR48446:SF1">
    <property type="entry name" value="DNA-DIRECTED RNA POLYMERASE SUBUNIT BETA' N-TERMINAL SECTION"/>
    <property type="match status" value="1"/>
</dbReference>
<accession>A0A7S2J266</accession>
<organism evidence="9">
    <name type="scientific">Haptolina brevifila</name>
    <dbReference type="NCBI Taxonomy" id="156173"/>
    <lineage>
        <taxon>Eukaryota</taxon>
        <taxon>Haptista</taxon>
        <taxon>Haptophyta</taxon>
        <taxon>Prymnesiophyceae</taxon>
        <taxon>Prymnesiales</taxon>
        <taxon>Prymnesiaceae</taxon>
        <taxon>Haptolina</taxon>
    </lineage>
</organism>
<dbReference type="EMBL" id="HBGU01072736">
    <property type="protein sequence ID" value="CAD9535699.1"/>
    <property type="molecule type" value="Transcribed_RNA"/>
</dbReference>
<dbReference type="GO" id="GO:0005634">
    <property type="term" value="C:nucleus"/>
    <property type="evidence" value="ECO:0007669"/>
    <property type="project" value="UniProtKB-SubCell"/>
</dbReference>
<gene>
    <name evidence="9" type="ORF">CBRE1094_LOCUS39629</name>
</gene>
<evidence type="ECO:0000256" key="2">
    <source>
        <dbReference type="ARBA" id="ARBA00012418"/>
    </source>
</evidence>